<keyword evidence="2" id="KW-1185">Reference proteome</keyword>
<dbReference type="STRING" id="411483.FAEPRAA2165_00418"/>
<proteinExistence type="predicted"/>
<sequence length="58" mass="6745">MKRDCCTGISPCAAVPFLVLAGHGAQWRDLNWLFCISCTIIKNCEVYTRYHWERRITP</sequence>
<dbReference type="AlphaFoldDB" id="C7H2C1"/>
<name>C7H2C1_FAED2</name>
<gene>
    <name evidence="1" type="ORF">FAEPRAA2165_00418</name>
</gene>
<evidence type="ECO:0000313" key="2">
    <source>
        <dbReference type="Proteomes" id="UP000004619"/>
    </source>
</evidence>
<dbReference type="EMBL" id="ACOP02000008">
    <property type="protein sequence ID" value="EEU97834.1"/>
    <property type="molecule type" value="Genomic_DNA"/>
</dbReference>
<dbReference type="HOGENOM" id="CLU_2972751_0_0_9"/>
<organism evidence="1 2">
    <name type="scientific">Faecalibacterium duncaniae (strain DSM 17677 / JCM 31915 / A2-165)</name>
    <name type="common">Faecalibacterium prausnitzii</name>
    <dbReference type="NCBI Taxonomy" id="411483"/>
    <lineage>
        <taxon>Bacteria</taxon>
        <taxon>Bacillati</taxon>
        <taxon>Bacillota</taxon>
        <taxon>Clostridia</taxon>
        <taxon>Eubacteriales</taxon>
        <taxon>Oscillospiraceae</taxon>
        <taxon>Faecalibacterium</taxon>
    </lineage>
</organism>
<dbReference type="Proteomes" id="UP000004619">
    <property type="component" value="Unassembled WGS sequence"/>
</dbReference>
<accession>C7H2C1</accession>
<comment type="caution">
    <text evidence="1">The sequence shown here is derived from an EMBL/GenBank/DDBJ whole genome shotgun (WGS) entry which is preliminary data.</text>
</comment>
<protein>
    <submittedName>
        <fullName evidence="1">Uncharacterized protein</fullName>
    </submittedName>
</protein>
<evidence type="ECO:0000313" key="1">
    <source>
        <dbReference type="EMBL" id="EEU97834.1"/>
    </source>
</evidence>
<reference evidence="1" key="1">
    <citation type="submission" date="2009-08" db="EMBL/GenBank/DDBJ databases">
        <authorList>
            <person name="Weinstock G."/>
            <person name="Sodergren E."/>
            <person name="Clifton S."/>
            <person name="Fulton L."/>
            <person name="Fulton B."/>
            <person name="Courtney L."/>
            <person name="Fronick C."/>
            <person name="Harrison M."/>
            <person name="Strong C."/>
            <person name="Farmer C."/>
            <person name="Delahaunty K."/>
            <person name="Markovic C."/>
            <person name="Hall O."/>
            <person name="Minx P."/>
            <person name="Tomlinson C."/>
            <person name="Mitreva M."/>
            <person name="Nelson J."/>
            <person name="Hou S."/>
            <person name="Wollam A."/>
            <person name="Pepin K.H."/>
            <person name="Johnson M."/>
            <person name="Bhonagiri V."/>
            <person name="Nash W.E."/>
            <person name="Warren W."/>
            <person name="Chinwalla A."/>
            <person name="Mardis E.R."/>
            <person name="Wilson R.K."/>
        </authorList>
    </citation>
    <scope>NUCLEOTIDE SEQUENCE [LARGE SCALE GENOMIC DNA]</scope>
    <source>
        <strain evidence="1">A2-165</strain>
    </source>
</reference>